<protein>
    <submittedName>
        <fullName evidence="1">DNA polymerase III subunit chi</fullName>
    </submittedName>
</protein>
<dbReference type="NCBIfam" id="NF004347">
    <property type="entry name" value="PRK05728.1-4"/>
    <property type="match status" value="1"/>
</dbReference>
<accession>A0A967KDL8</accession>
<comment type="caution">
    <text evidence="1">The sequence shown here is derived from an EMBL/GenBank/DDBJ whole genome shotgun (WGS) entry which is preliminary data.</text>
</comment>
<dbReference type="GO" id="GO:0003677">
    <property type="term" value="F:DNA binding"/>
    <property type="evidence" value="ECO:0007669"/>
    <property type="project" value="InterPro"/>
</dbReference>
<keyword evidence="2" id="KW-1185">Reference proteome</keyword>
<dbReference type="Proteomes" id="UP000761264">
    <property type="component" value="Unassembled WGS sequence"/>
</dbReference>
<dbReference type="GO" id="GO:0032298">
    <property type="term" value="P:positive regulation of DNA-templated DNA replication initiation"/>
    <property type="evidence" value="ECO:0007669"/>
    <property type="project" value="TreeGrafter"/>
</dbReference>
<sequence length="149" mass="16375">MSEVRFYHLTRTSLGQALPQMLEKTLERGQRAVIRAGSEERVEALAASLWTYNDRSFLPHGTLKDGRAERQPIWLTTGEGAPNGAEVLFLTDGSSTEGVADYGLCAVLFDGSDDEALAAARGQWTTLKDAGHAVTYWQQDDTGRWSQKA</sequence>
<dbReference type="GO" id="GO:0006260">
    <property type="term" value="P:DNA replication"/>
    <property type="evidence" value="ECO:0007669"/>
    <property type="project" value="InterPro"/>
</dbReference>
<name>A0A967KDL8_9PROT</name>
<evidence type="ECO:0000313" key="2">
    <source>
        <dbReference type="Proteomes" id="UP000761264"/>
    </source>
</evidence>
<organism evidence="1 2">
    <name type="scientific">Pelagibius litoralis</name>
    <dbReference type="NCBI Taxonomy" id="374515"/>
    <lineage>
        <taxon>Bacteria</taxon>
        <taxon>Pseudomonadati</taxon>
        <taxon>Pseudomonadota</taxon>
        <taxon>Alphaproteobacteria</taxon>
        <taxon>Rhodospirillales</taxon>
        <taxon>Rhodovibrionaceae</taxon>
        <taxon>Pelagibius</taxon>
    </lineage>
</organism>
<dbReference type="EMBL" id="JAAQPH010000013">
    <property type="protein sequence ID" value="NIA70290.1"/>
    <property type="molecule type" value="Genomic_DNA"/>
</dbReference>
<dbReference type="InterPro" id="IPR036768">
    <property type="entry name" value="PolIII_chi_sf"/>
</dbReference>
<gene>
    <name evidence="1" type="ORF">HBA54_16910</name>
</gene>
<reference evidence="1" key="1">
    <citation type="submission" date="2020-03" db="EMBL/GenBank/DDBJ databases">
        <title>Genome of Pelagibius litoralis DSM 21314T.</title>
        <authorList>
            <person name="Wang G."/>
        </authorList>
    </citation>
    <scope>NUCLEOTIDE SEQUENCE</scope>
    <source>
        <strain evidence="1">DSM 21314</strain>
    </source>
</reference>
<dbReference type="AlphaFoldDB" id="A0A967KDL8"/>
<evidence type="ECO:0000313" key="1">
    <source>
        <dbReference type="EMBL" id="NIA70290.1"/>
    </source>
</evidence>
<dbReference type="Pfam" id="PF04364">
    <property type="entry name" value="DNA_pol3_chi"/>
    <property type="match status" value="1"/>
</dbReference>
<dbReference type="GO" id="GO:0003887">
    <property type="term" value="F:DNA-directed DNA polymerase activity"/>
    <property type="evidence" value="ECO:0007669"/>
    <property type="project" value="InterPro"/>
</dbReference>
<dbReference type="PANTHER" id="PTHR38767">
    <property type="entry name" value="DNA POLYMERASE III SUBUNIT CHI"/>
    <property type="match status" value="1"/>
</dbReference>
<dbReference type="Gene3D" id="3.40.50.10110">
    <property type="entry name" value="DNA polymerase III subunit chi"/>
    <property type="match status" value="1"/>
</dbReference>
<proteinExistence type="predicted"/>
<dbReference type="RefSeq" id="WP_167226739.1">
    <property type="nucleotide sequence ID" value="NZ_JAAQPH010000013.1"/>
</dbReference>
<dbReference type="SUPFAM" id="SSF102400">
    <property type="entry name" value="DNA polymerase III chi subunit"/>
    <property type="match status" value="1"/>
</dbReference>
<dbReference type="PANTHER" id="PTHR38767:SF1">
    <property type="entry name" value="DNA POLYMERASE III SUBUNIT CHI"/>
    <property type="match status" value="1"/>
</dbReference>
<dbReference type="InterPro" id="IPR007459">
    <property type="entry name" value="DNA_pol3_chi"/>
</dbReference>